<evidence type="ECO:0000256" key="12">
    <source>
        <dbReference type="ARBA" id="ARBA00023235"/>
    </source>
</evidence>
<keyword evidence="11 14" id="KW-0411">Iron-sulfur</keyword>
<dbReference type="PANTHER" id="PTHR30538">
    <property type="entry name" value="LYSINE 2,3-AMINOMUTASE-RELATED"/>
    <property type="match status" value="1"/>
</dbReference>
<evidence type="ECO:0000259" key="16">
    <source>
        <dbReference type="PROSITE" id="PS51918"/>
    </source>
</evidence>
<dbReference type="PIRSF" id="PIRSF004911">
    <property type="entry name" value="DUF160"/>
    <property type="match status" value="1"/>
</dbReference>
<dbReference type="SUPFAM" id="SSF102114">
    <property type="entry name" value="Radical SAM enzymes"/>
    <property type="match status" value="1"/>
</dbReference>
<reference evidence="17 19" key="1">
    <citation type="submission" date="2015-11" db="EMBL/GenBank/DDBJ databases">
        <title>Identification of large and diverse effector repertoires of 38 Legionella species.</title>
        <authorList>
            <person name="Burstein D."/>
            <person name="Amaro F."/>
            <person name="Zusman T."/>
            <person name="Lifshitz Z."/>
            <person name="Cohen O."/>
            <person name="Gilbert J.A."/>
            <person name="Pupko T."/>
            <person name="Shuman H.A."/>
            <person name="Segal G."/>
        </authorList>
    </citation>
    <scope>NUCLEOTIDE SEQUENCE [LARGE SCALE GENOMIC DNA]</scope>
    <source>
        <strain evidence="17 19">1762-AUS-E</strain>
    </source>
</reference>
<dbReference type="STRING" id="45056.Lade_2183"/>
<dbReference type="InterPro" id="IPR022462">
    <property type="entry name" value="EpmB"/>
</dbReference>
<dbReference type="Pfam" id="PF04055">
    <property type="entry name" value="Radical_SAM"/>
    <property type="match status" value="1"/>
</dbReference>
<evidence type="ECO:0000256" key="9">
    <source>
        <dbReference type="ARBA" id="ARBA00022898"/>
    </source>
</evidence>
<dbReference type="InterPro" id="IPR007197">
    <property type="entry name" value="rSAM"/>
</dbReference>
<keyword evidence="12 17" id="KW-0413">Isomerase</keyword>
<evidence type="ECO:0000256" key="13">
    <source>
        <dbReference type="ARBA" id="ARBA00030756"/>
    </source>
</evidence>
<dbReference type="CDD" id="cd01335">
    <property type="entry name" value="Radical_SAM"/>
    <property type="match status" value="1"/>
</dbReference>
<evidence type="ECO:0000256" key="1">
    <source>
        <dbReference type="ARBA" id="ARBA00001352"/>
    </source>
</evidence>
<gene>
    <name evidence="18" type="primary">kamA</name>
    <name evidence="17" type="ORF">Lade_2183</name>
    <name evidence="18" type="ORF">NCTC12735_00173</name>
</gene>
<dbReference type="InterPro" id="IPR003739">
    <property type="entry name" value="Lys_aminomutase/Glu_NH3_mut"/>
</dbReference>
<evidence type="ECO:0000256" key="14">
    <source>
        <dbReference type="PIRSR" id="PIRSR004911-1"/>
    </source>
</evidence>
<dbReference type="InterPro" id="IPR013785">
    <property type="entry name" value="Aldolase_TIM"/>
</dbReference>
<dbReference type="PROSITE" id="PS51918">
    <property type="entry name" value="RADICAL_SAM"/>
    <property type="match status" value="1"/>
</dbReference>
<geneLocation type="plasmid" evidence="18 20">
    <name>8</name>
</geneLocation>
<proteinExistence type="inferred from homology"/>
<feature type="domain" description="Radical SAM core" evidence="16">
    <location>
        <begin position="96"/>
        <end position="311"/>
    </location>
</feature>
<reference evidence="18 20" key="2">
    <citation type="submission" date="2018-12" db="EMBL/GenBank/DDBJ databases">
        <authorList>
            <consortium name="Pathogen Informatics"/>
        </authorList>
    </citation>
    <scope>NUCLEOTIDE SEQUENCE [LARGE SCALE GENOMIC DNA]</scope>
    <source>
        <strain evidence="18 20">NCTC12735</strain>
        <plasmid evidence="20">8</plasmid>
    </source>
</reference>
<dbReference type="KEGG" id="ladl:NCTC12735_00173"/>
<feature type="binding site" evidence="14">
    <location>
        <position position="117"/>
    </location>
    <ligand>
        <name>[4Fe-4S] cluster</name>
        <dbReference type="ChEBI" id="CHEBI:49883"/>
        <note>4Fe-4S-S-AdoMet</note>
    </ligand>
</feature>
<evidence type="ECO:0000256" key="6">
    <source>
        <dbReference type="ARBA" id="ARBA00022485"/>
    </source>
</evidence>
<dbReference type="RefSeq" id="WP_058463221.1">
    <property type="nucleotide sequence ID" value="NZ_CAAAHS010000001.1"/>
</dbReference>
<dbReference type="PANTHER" id="PTHR30538:SF1">
    <property type="entry name" value="L-LYSINE 2,3-AMINOMUTASE"/>
    <property type="match status" value="1"/>
</dbReference>
<evidence type="ECO:0000256" key="8">
    <source>
        <dbReference type="ARBA" id="ARBA00022723"/>
    </source>
</evidence>
<protein>
    <recommendedName>
        <fullName evidence="5">L-lysine 2,3-aminomutase</fullName>
    </recommendedName>
    <alternativeName>
        <fullName evidence="13">EF-P post-translational modification enzyme B</fullName>
    </alternativeName>
</protein>
<evidence type="ECO:0000313" key="19">
    <source>
        <dbReference type="Proteomes" id="UP000054859"/>
    </source>
</evidence>
<dbReference type="GO" id="GO:0046872">
    <property type="term" value="F:metal ion binding"/>
    <property type="evidence" value="ECO:0007669"/>
    <property type="project" value="UniProtKB-KW"/>
</dbReference>
<dbReference type="Proteomes" id="UP000054859">
    <property type="component" value="Unassembled WGS sequence"/>
</dbReference>
<dbReference type="SFLD" id="SFLDS00029">
    <property type="entry name" value="Radical_SAM"/>
    <property type="match status" value="1"/>
</dbReference>
<name>A0A0W0R1Q4_9GAMM</name>
<dbReference type="AlphaFoldDB" id="A0A0W0R1Q4"/>
<feature type="binding site" evidence="14">
    <location>
        <position position="110"/>
    </location>
    <ligand>
        <name>[4Fe-4S] cluster</name>
        <dbReference type="ChEBI" id="CHEBI:49883"/>
        <note>4Fe-4S-S-AdoMet</note>
    </ligand>
</feature>
<dbReference type="PATRIC" id="fig|45056.6.peg.2257"/>
<evidence type="ECO:0000313" key="17">
    <source>
        <dbReference type="EMBL" id="KTC64889.1"/>
    </source>
</evidence>
<dbReference type="NCBIfam" id="TIGR00238">
    <property type="entry name" value="KamA family radical SAM protein"/>
    <property type="match status" value="1"/>
</dbReference>
<evidence type="ECO:0000256" key="3">
    <source>
        <dbReference type="ARBA" id="ARBA00001966"/>
    </source>
</evidence>
<keyword evidence="7" id="KW-0949">S-adenosyl-L-methionine</keyword>
<keyword evidence="19" id="KW-1185">Reference proteome</keyword>
<dbReference type="EMBL" id="LR134417">
    <property type="protein sequence ID" value="VEH82940.1"/>
    <property type="molecule type" value="Genomic_DNA"/>
</dbReference>
<evidence type="ECO:0000313" key="18">
    <source>
        <dbReference type="EMBL" id="VEH82940.1"/>
    </source>
</evidence>
<dbReference type="GO" id="GO:0016853">
    <property type="term" value="F:isomerase activity"/>
    <property type="evidence" value="ECO:0007669"/>
    <property type="project" value="UniProtKB-KW"/>
</dbReference>
<evidence type="ECO:0000256" key="4">
    <source>
        <dbReference type="ARBA" id="ARBA00008703"/>
    </source>
</evidence>
<keyword evidence="18" id="KW-0614">Plasmid</keyword>
<feature type="binding site" evidence="14">
    <location>
        <position position="114"/>
    </location>
    <ligand>
        <name>[4Fe-4S] cluster</name>
        <dbReference type="ChEBI" id="CHEBI:49883"/>
        <note>4Fe-4S-S-AdoMet</note>
    </ligand>
</feature>
<dbReference type="InterPro" id="IPR058240">
    <property type="entry name" value="rSAM_sf"/>
</dbReference>
<dbReference type="Gene3D" id="3.20.20.70">
    <property type="entry name" value="Aldolase class I"/>
    <property type="match status" value="1"/>
</dbReference>
<evidence type="ECO:0000256" key="5">
    <source>
        <dbReference type="ARBA" id="ARBA00022363"/>
    </source>
</evidence>
<keyword evidence="9 15" id="KW-0663">Pyridoxal phosphate</keyword>
<organism evidence="17 19">
    <name type="scientific">Legionella adelaidensis</name>
    <dbReference type="NCBI Taxonomy" id="45056"/>
    <lineage>
        <taxon>Bacteria</taxon>
        <taxon>Pseudomonadati</taxon>
        <taxon>Pseudomonadota</taxon>
        <taxon>Gammaproteobacteria</taxon>
        <taxon>Legionellales</taxon>
        <taxon>Legionellaceae</taxon>
        <taxon>Legionella</taxon>
    </lineage>
</organism>
<dbReference type="EMBL" id="LNKA01000019">
    <property type="protein sequence ID" value="KTC64889.1"/>
    <property type="molecule type" value="Genomic_DNA"/>
</dbReference>
<evidence type="ECO:0000256" key="7">
    <source>
        <dbReference type="ARBA" id="ARBA00022691"/>
    </source>
</evidence>
<comment type="cofactor">
    <cofactor evidence="3">
        <name>[4Fe-4S] cluster</name>
        <dbReference type="ChEBI" id="CHEBI:49883"/>
    </cofactor>
</comment>
<comment type="similarity">
    <text evidence="4">Belongs to the radical SAM superfamily. KamA family.</text>
</comment>
<dbReference type="SFLD" id="SFLDG01070">
    <property type="entry name" value="PLP-dependent"/>
    <property type="match status" value="1"/>
</dbReference>
<dbReference type="OrthoDB" id="9770937at2"/>
<dbReference type="NCBIfam" id="TIGR03821">
    <property type="entry name" value="EFP_modif_epmB"/>
    <property type="match status" value="1"/>
</dbReference>
<sequence length="325" mass="36852">MRDSNLSWQKILGDGFNSSSELLQFLNLPINNLLAVEKVFKTRVPRRFASLMEQGNPNDPLLLQVLAQEKELEKNPAYVRDPLGESSVNQVPGLLHKYKGRVLLTITNVCAVNCRYCFRRHFPYQSNNPGKNGWPSAIDYIRKDDSIEEVIFSGGDPLLASDAILAYLFEQIITIKHVKTIRFHTRIPIVLPERITSSFLQLLKKLPLKKVMVIHSNHANELDTYVEESCLALKNVGCHLLNQSVLLRGVNDSAHVLAKLSKRLFDCQVLPYYLHLLDKVDGAGHFDLPKEEAKMIYEELQTLLPGYLVPRLACEEAGKSHKTLI</sequence>
<evidence type="ECO:0000313" key="20">
    <source>
        <dbReference type="Proteomes" id="UP000281170"/>
    </source>
</evidence>
<evidence type="ECO:0000256" key="10">
    <source>
        <dbReference type="ARBA" id="ARBA00023004"/>
    </source>
</evidence>
<dbReference type="GO" id="GO:0051539">
    <property type="term" value="F:4 iron, 4 sulfur cluster binding"/>
    <property type="evidence" value="ECO:0007669"/>
    <property type="project" value="UniProtKB-KW"/>
</dbReference>
<keyword evidence="6 14" id="KW-0004">4Fe-4S</keyword>
<keyword evidence="8 14" id="KW-0479">Metal-binding</keyword>
<dbReference type="Proteomes" id="UP000281170">
    <property type="component" value="Plasmid 8"/>
</dbReference>
<comment type="cofactor">
    <cofactor evidence="2 15">
        <name>pyridoxal 5'-phosphate</name>
        <dbReference type="ChEBI" id="CHEBI:597326"/>
    </cofactor>
</comment>
<dbReference type="SFLD" id="SFLDF00314">
    <property type="entry name" value="L-lysine_2_3-aminomutase_(yjeK"/>
    <property type="match status" value="1"/>
</dbReference>
<accession>A0A0W0R1Q4</accession>
<evidence type="ECO:0000256" key="15">
    <source>
        <dbReference type="PIRSR" id="PIRSR603739-50"/>
    </source>
</evidence>
<keyword evidence="10" id="KW-0408">Iron</keyword>
<evidence type="ECO:0000256" key="11">
    <source>
        <dbReference type="ARBA" id="ARBA00023014"/>
    </source>
</evidence>
<evidence type="ECO:0000256" key="2">
    <source>
        <dbReference type="ARBA" id="ARBA00001933"/>
    </source>
</evidence>
<comment type="catalytic activity">
    <reaction evidence="1">
        <text>L-lysine = D-beta-lysine</text>
        <dbReference type="Rhea" id="RHEA:44148"/>
        <dbReference type="ChEBI" id="CHEBI:32551"/>
        <dbReference type="ChEBI" id="CHEBI:84138"/>
    </reaction>
</comment>
<feature type="modified residue" description="N6-(pyridoxal phosphate)lysine" evidence="15">
    <location>
        <position position="322"/>
    </location>
</feature>